<keyword evidence="2" id="KW-1185">Reference proteome</keyword>
<name>A0ABS3R1S6_9ACTN</name>
<dbReference type="RefSeq" id="WP_208268046.1">
    <property type="nucleotide sequence ID" value="NZ_BAAAGM010000090.1"/>
</dbReference>
<organism evidence="1 2">
    <name type="scientific">Actinomadura nitritigenes</name>
    <dbReference type="NCBI Taxonomy" id="134602"/>
    <lineage>
        <taxon>Bacteria</taxon>
        <taxon>Bacillati</taxon>
        <taxon>Actinomycetota</taxon>
        <taxon>Actinomycetes</taxon>
        <taxon>Streptosporangiales</taxon>
        <taxon>Thermomonosporaceae</taxon>
        <taxon>Actinomadura</taxon>
    </lineage>
</organism>
<comment type="caution">
    <text evidence="1">The sequence shown here is derived from an EMBL/GenBank/DDBJ whole genome shotgun (WGS) entry which is preliminary data.</text>
</comment>
<dbReference type="EMBL" id="JAGEOK010000011">
    <property type="protein sequence ID" value="MBO2439613.1"/>
    <property type="molecule type" value="Genomic_DNA"/>
</dbReference>
<protein>
    <submittedName>
        <fullName evidence="1">Uncharacterized protein</fullName>
    </submittedName>
</protein>
<gene>
    <name evidence="1" type="ORF">J4557_18995</name>
</gene>
<evidence type="ECO:0000313" key="2">
    <source>
        <dbReference type="Proteomes" id="UP000666915"/>
    </source>
</evidence>
<dbReference type="Proteomes" id="UP000666915">
    <property type="component" value="Unassembled WGS sequence"/>
</dbReference>
<reference evidence="1 2" key="1">
    <citation type="submission" date="2021-03" db="EMBL/GenBank/DDBJ databases">
        <authorList>
            <person name="Kanchanasin P."/>
            <person name="Saeng-In P."/>
            <person name="Phongsopitanun W."/>
            <person name="Yuki M."/>
            <person name="Kudo T."/>
            <person name="Ohkuma M."/>
            <person name="Tanasupawat S."/>
        </authorList>
    </citation>
    <scope>NUCLEOTIDE SEQUENCE [LARGE SCALE GENOMIC DNA]</scope>
    <source>
        <strain evidence="1 2">L46</strain>
    </source>
</reference>
<proteinExistence type="predicted"/>
<sequence>MTAVQRPANARGAGDGMKLHRRTLRLGGREHTVIGLRPATKAGFSTNLFHETWHVLSDQHGARVLARLLWGLAYQSRPGTLLVIDRPFLTPTPFDADPADPIVLVPAWHTPFTAATARDLARRLPLRRPPDGTVRWRTHGLDGALAEPRGWFREPPPPGPRRGRVKRTHGLVALLPGSPAEAREWAVRAGWLDVRNPYGMDYDYLGGQCRSAAGEIQVFRDFRRRVSVARRARADVLAAPDVPADPAELRPLVWDRHGEITWAEEETARRRRARRRRPPGRR</sequence>
<evidence type="ECO:0000313" key="1">
    <source>
        <dbReference type="EMBL" id="MBO2439613.1"/>
    </source>
</evidence>
<accession>A0ABS3R1S6</accession>